<dbReference type="SUPFAM" id="SSF52540">
    <property type="entry name" value="P-loop containing nucleoside triphosphate hydrolases"/>
    <property type="match status" value="2"/>
</dbReference>
<keyword evidence="9" id="KW-0969">Cilium</keyword>
<evidence type="ECO:0000256" key="8">
    <source>
        <dbReference type="ARBA" id="ARBA00023054"/>
    </source>
</evidence>
<evidence type="ECO:0000313" key="20">
    <source>
        <dbReference type="Proteomes" id="UP001190700"/>
    </source>
</evidence>
<evidence type="ECO:0000259" key="16">
    <source>
        <dbReference type="Pfam" id="PF12780"/>
    </source>
</evidence>
<protein>
    <recommendedName>
        <fullName evidence="21">Dynein heavy chain</fullName>
    </recommendedName>
</protein>
<feature type="domain" description="Dynein 2 heavy chain 1 cytoplasmic ATPase lid" evidence="18">
    <location>
        <begin position="223"/>
        <end position="299"/>
    </location>
</feature>
<keyword evidence="8 13" id="KW-0175">Coiled coil</keyword>
<keyword evidence="20" id="KW-1185">Reference proteome</keyword>
<name>A0AAE0F2Y3_9CHLO</name>
<dbReference type="InterPro" id="IPR024743">
    <property type="entry name" value="Dynein_HC_stalk"/>
</dbReference>
<evidence type="ECO:0000256" key="10">
    <source>
        <dbReference type="ARBA" id="ARBA00023175"/>
    </source>
</evidence>
<evidence type="ECO:0000259" key="15">
    <source>
        <dbReference type="Pfam" id="PF12777"/>
    </source>
</evidence>
<keyword evidence="11" id="KW-0206">Cytoskeleton</keyword>
<proteinExistence type="predicted"/>
<dbReference type="FunFam" id="1.20.920.20:FF:000001">
    <property type="entry name" value="dynein heavy chain 2, axonemal"/>
    <property type="match status" value="1"/>
</dbReference>
<dbReference type="Pfam" id="PF22597">
    <property type="entry name" value="DYN_lid"/>
    <property type="match status" value="1"/>
</dbReference>
<accession>A0AAE0F2Y3</accession>
<feature type="non-terminal residue" evidence="19">
    <location>
        <position position="1"/>
    </location>
</feature>
<evidence type="ECO:0008006" key="21">
    <source>
        <dbReference type="Google" id="ProtNLM"/>
    </source>
</evidence>
<dbReference type="Gene3D" id="1.10.8.1220">
    <property type="match status" value="1"/>
</dbReference>
<feature type="domain" description="Dynein heavy chain coiled coil stalk" evidence="15">
    <location>
        <begin position="688"/>
        <end position="1032"/>
    </location>
</feature>
<dbReference type="InterPro" id="IPR026983">
    <property type="entry name" value="DHC"/>
</dbReference>
<evidence type="ECO:0000259" key="17">
    <source>
        <dbReference type="Pfam" id="PF12781"/>
    </source>
</evidence>
<dbReference type="InterPro" id="IPR054354">
    <property type="entry name" value="DYNC2H1-like_lid"/>
</dbReference>
<dbReference type="GO" id="GO:0005524">
    <property type="term" value="F:ATP binding"/>
    <property type="evidence" value="ECO:0007669"/>
    <property type="project" value="UniProtKB-KW"/>
</dbReference>
<dbReference type="Pfam" id="PF12777">
    <property type="entry name" value="MT"/>
    <property type="match status" value="1"/>
</dbReference>
<dbReference type="GO" id="GO:0007018">
    <property type="term" value="P:microtubule-based movement"/>
    <property type="evidence" value="ECO:0007669"/>
    <property type="project" value="InterPro"/>
</dbReference>
<evidence type="ECO:0000256" key="4">
    <source>
        <dbReference type="ARBA" id="ARBA00022701"/>
    </source>
</evidence>
<feature type="compositionally biased region" description="Low complexity" evidence="14">
    <location>
        <begin position="1481"/>
        <end position="1495"/>
    </location>
</feature>
<dbReference type="Gene3D" id="3.40.50.300">
    <property type="entry name" value="P-loop containing nucleotide triphosphate hydrolases"/>
    <property type="match status" value="2"/>
</dbReference>
<dbReference type="Gene3D" id="1.20.920.30">
    <property type="match status" value="1"/>
</dbReference>
<sequence length="1539" mass="173926">VWQKHQGELRRFDELVIPTMETVVRDKVFEIIVRHKHHVLLVGPTASGKSTKLAEYMRNAINVKNDARSLESTILPLRLQMSTKADTEEQQALIEGLFQRRAARRYAPVAMKQAVVVVEDVHMAHRDEQGAQPVVELLRQWHDHGGWYPAQTLELAQFENMQMMAAATTYTNAAQRSVLKHRVSQRYLRHYQVLPGGMYSGESMRHIFLTVSQLALQRSHAIPLRAPMQKLTYELCGLYERVAQRLLPVPARPHYMFSMRHVARTMRAVLRLSAVREGRMAVPELGKLWLHECLRIFGDACTPTDYEWFKGSILSMYNSIEELHVGMDDDDEDDEDDDDDEDEDEDEEKSDQTTGLVFSSFSRENAGIYSRVTNMEGLTKTCRYYLKQWSKEEDERQMDLVLYQQAVDQIMKLARILDMDCPEHALLCGHNGTGRASLTRLASKIVGATITEVAMRPDYSLDTWREELRGMLLTCGLQAKRVVLLVRDSSSLHPVILDHVAQLMMFGGVQGIFPRDHLEDLLNPLRTAATKALQDAYPERSEGKQPWEMEAGVSFAQLEAFFNQRCRLNLHVVLCSTSTNGLLGERLRQWPALGLCPTGIWFRGWDAAACKAVALRLWPSMGLHDSFLEKAAPAAASVHVTTLAVVEESNQRKRRPITITAADFMELLRGFARICHVKGNELRHMQARYDIGINRMQAIHEKVDSMRRSLENLQPAMEANTYETDRLVLKIEKEEAEAAIAKQAMESEEIDAKLEAAEAQHLRDQCDNELSQTLPPLMAALDELRAINKKDIAELKSLKHPPVGVRLVMESVCVIFNLHPTFHSSRPSAEEIENGYWHESQKLMADFNFLQRLLDFDKDSLSEDLIDRVDRYTALEDFNPARVAKVSKACTCICKWVCALDTYYDVMKIVAPRKEALDKAQRLLDDKYARLAMTRKKLDDLLQSIKLLKMSHSDMEGRKAKLSEQAELAEERMKRAQELMEALAGENEVWEAKKQSFTQQLEQLAGDSLLAAGLVAYQGPMDPVYRQRCTDKWKGRFTEQSLPHTLEELPLTTWLCTEQDMQKWQEAGLPSSRFAEQNAAIMTASVRWPLVMDQMDTVNEWVRRLVPLERLLVLKGTTSFYPEALKVTYRKLVRAVETGQVVLVESMQEQVPPLLDSLLQQQKSKSPDGRQWQIRIESNLVHFHSDFMLYMTSRLASASFSTDLLTRAVLVNTTITVMDITERLLSLTMRIEETEVEKQQVELALQQVKNENELRAVEEKVLAVVADAKGDLLEDESMVLQLNYQQKLGNGVKQRAQELVAKQQSITQIREQYRKAIARVPAHIFFCVMDMSAVHPAYQNSLNFFMSVYQETLEIRTASPRMMRSYSHYDGSEGKTATRGERIAQITRRFIRNIWRHMCRSTFDQHKLLFGFLMYVRLLQAKGPKVSASHLGFLLSGSGSVNVSDFEDTSSAGDYGSRPGSGSVTGSAAVQEDKAAAASTSKGGTDAAAEAAPGGAEEGSKAAGAGTGAGAGPPSRDSSGRKTEGRGYGWGVRGRRGAK</sequence>
<keyword evidence="4" id="KW-0493">Microtubule</keyword>
<dbReference type="GO" id="GO:0005929">
    <property type="term" value="C:cilium"/>
    <property type="evidence" value="ECO:0007669"/>
    <property type="project" value="UniProtKB-SubCell"/>
</dbReference>
<evidence type="ECO:0000256" key="13">
    <source>
        <dbReference type="SAM" id="Coils"/>
    </source>
</evidence>
<evidence type="ECO:0000256" key="12">
    <source>
        <dbReference type="ARBA" id="ARBA00023273"/>
    </source>
</evidence>
<dbReference type="GO" id="GO:0045505">
    <property type="term" value="F:dynein intermediate chain binding"/>
    <property type="evidence" value="ECO:0007669"/>
    <property type="project" value="InterPro"/>
</dbReference>
<keyword evidence="10" id="KW-0505">Motor protein</keyword>
<evidence type="ECO:0000256" key="5">
    <source>
        <dbReference type="ARBA" id="ARBA00022741"/>
    </source>
</evidence>
<organism evidence="19 20">
    <name type="scientific">Cymbomonas tetramitiformis</name>
    <dbReference type="NCBI Taxonomy" id="36881"/>
    <lineage>
        <taxon>Eukaryota</taxon>
        <taxon>Viridiplantae</taxon>
        <taxon>Chlorophyta</taxon>
        <taxon>Pyramimonadophyceae</taxon>
        <taxon>Pyramimonadales</taxon>
        <taxon>Pyramimonadaceae</taxon>
        <taxon>Cymbomonas</taxon>
    </lineage>
</organism>
<evidence type="ECO:0000256" key="11">
    <source>
        <dbReference type="ARBA" id="ARBA00023212"/>
    </source>
</evidence>
<dbReference type="Gene3D" id="1.20.920.20">
    <property type="match status" value="1"/>
</dbReference>
<reference evidence="19 20" key="1">
    <citation type="journal article" date="2015" name="Genome Biol. Evol.">
        <title>Comparative Genomics of a Bacterivorous Green Alga Reveals Evolutionary Causalities and Consequences of Phago-Mixotrophic Mode of Nutrition.</title>
        <authorList>
            <person name="Burns J.A."/>
            <person name="Paasch A."/>
            <person name="Narechania A."/>
            <person name="Kim E."/>
        </authorList>
    </citation>
    <scope>NUCLEOTIDE SEQUENCE [LARGE SCALE GENOMIC DNA]</scope>
    <source>
        <strain evidence="19 20">PLY_AMNH</strain>
    </source>
</reference>
<keyword evidence="3" id="KW-0963">Cytoplasm</keyword>
<comment type="caution">
    <text evidence="19">The sequence shown here is derived from an EMBL/GenBank/DDBJ whole genome shotgun (WGS) entry which is preliminary data.</text>
</comment>
<feature type="coiled-coil region" evidence="13">
    <location>
        <begin position="1224"/>
        <end position="1251"/>
    </location>
</feature>
<evidence type="ECO:0000256" key="3">
    <source>
        <dbReference type="ARBA" id="ARBA00022490"/>
    </source>
</evidence>
<evidence type="ECO:0000313" key="19">
    <source>
        <dbReference type="EMBL" id="KAK3249818.1"/>
    </source>
</evidence>
<dbReference type="InterPro" id="IPR035706">
    <property type="entry name" value="AAA_9"/>
</dbReference>
<dbReference type="Pfam" id="PF12781">
    <property type="entry name" value="AAA_9"/>
    <property type="match status" value="1"/>
</dbReference>
<feature type="domain" description="Dynein heavy chain AAA module D4" evidence="16">
    <location>
        <begin position="398"/>
        <end position="674"/>
    </location>
</feature>
<feature type="region of interest" description="Disordered" evidence="14">
    <location>
        <begin position="1448"/>
        <end position="1539"/>
    </location>
</feature>
<feature type="coiled-coil region" evidence="13">
    <location>
        <begin position="731"/>
        <end position="760"/>
    </location>
</feature>
<keyword evidence="12" id="KW-0966">Cell projection</keyword>
<dbReference type="Pfam" id="PF12780">
    <property type="entry name" value="AAA_8"/>
    <property type="match status" value="1"/>
</dbReference>
<feature type="domain" description="Dynein heavy chain ATP-binding dynein motor region" evidence="17">
    <location>
        <begin position="1062"/>
        <end position="1287"/>
    </location>
</feature>
<evidence type="ECO:0000256" key="1">
    <source>
        <dbReference type="ARBA" id="ARBA00004138"/>
    </source>
</evidence>
<feature type="compositionally biased region" description="Acidic residues" evidence="14">
    <location>
        <begin position="328"/>
        <end position="349"/>
    </location>
</feature>
<evidence type="ECO:0000256" key="6">
    <source>
        <dbReference type="ARBA" id="ARBA00022840"/>
    </source>
</evidence>
<dbReference type="GO" id="GO:0005874">
    <property type="term" value="C:microtubule"/>
    <property type="evidence" value="ECO:0007669"/>
    <property type="project" value="UniProtKB-KW"/>
</dbReference>
<dbReference type="PANTHER" id="PTHR45703">
    <property type="entry name" value="DYNEIN HEAVY CHAIN"/>
    <property type="match status" value="1"/>
</dbReference>
<dbReference type="GO" id="GO:0051959">
    <property type="term" value="F:dynein light intermediate chain binding"/>
    <property type="evidence" value="ECO:0007669"/>
    <property type="project" value="InterPro"/>
</dbReference>
<keyword evidence="5" id="KW-0547">Nucleotide-binding</keyword>
<dbReference type="Proteomes" id="UP001190700">
    <property type="component" value="Unassembled WGS sequence"/>
</dbReference>
<keyword evidence="6" id="KW-0067">ATP-binding</keyword>
<gene>
    <name evidence="19" type="ORF">CYMTET_40768</name>
</gene>
<feature type="coiled-coil region" evidence="13">
    <location>
        <begin position="952"/>
        <end position="993"/>
    </location>
</feature>
<keyword evidence="7" id="KW-0243">Dynein</keyword>
<dbReference type="InterPro" id="IPR024317">
    <property type="entry name" value="Dynein_heavy_chain_D4_dom"/>
</dbReference>
<dbReference type="EMBL" id="LGRX02027106">
    <property type="protein sequence ID" value="KAK3249818.1"/>
    <property type="molecule type" value="Genomic_DNA"/>
</dbReference>
<dbReference type="GO" id="GO:0030286">
    <property type="term" value="C:dynein complex"/>
    <property type="evidence" value="ECO:0007669"/>
    <property type="project" value="UniProtKB-KW"/>
</dbReference>
<evidence type="ECO:0000256" key="14">
    <source>
        <dbReference type="SAM" id="MobiDB-lite"/>
    </source>
</evidence>
<feature type="region of interest" description="Disordered" evidence="14">
    <location>
        <begin position="327"/>
        <end position="356"/>
    </location>
</feature>
<evidence type="ECO:0000256" key="2">
    <source>
        <dbReference type="ARBA" id="ARBA00004245"/>
    </source>
</evidence>
<evidence type="ECO:0000256" key="7">
    <source>
        <dbReference type="ARBA" id="ARBA00023017"/>
    </source>
</evidence>
<dbReference type="Pfam" id="PF12775">
    <property type="entry name" value="AAA_7"/>
    <property type="match status" value="1"/>
</dbReference>
<dbReference type="Gene3D" id="6.10.140.1060">
    <property type="match status" value="1"/>
</dbReference>
<dbReference type="PANTHER" id="PTHR45703:SF36">
    <property type="entry name" value="DYNEIN HEAVY CHAIN, CYTOPLASMIC"/>
    <property type="match status" value="1"/>
</dbReference>
<evidence type="ECO:0000256" key="9">
    <source>
        <dbReference type="ARBA" id="ARBA00023069"/>
    </source>
</evidence>
<comment type="subcellular location">
    <subcellularLocation>
        <location evidence="1">Cell projection</location>
        <location evidence="1">Cilium</location>
    </subcellularLocation>
    <subcellularLocation>
        <location evidence="2">Cytoplasm</location>
        <location evidence="2">Cytoskeleton</location>
    </subcellularLocation>
</comment>
<evidence type="ECO:0000259" key="18">
    <source>
        <dbReference type="Pfam" id="PF22597"/>
    </source>
</evidence>
<dbReference type="InterPro" id="IPR027417">
    <property type="entry name" value="P-loop_NTPase"/>
</dbReference>